<sequence length="76" mass="8610">MSLGQNSWVTQLFIQEQSGDAAVHQEQLCHTTVHQEQLRHAHVHQEQLRHATVHPRTAASRNCSSRNSCVTQLLAM</sequence>
<gene>
    <name evidence="1" type="ORF">JCGZ_15284</name>
</gene>
<evidence type="ECO:0000313" key="1">
    <source>
        <dbReference type="EMBL" id="KDP31681.1"/>
    </source>
</evidence>
<name>A0A067K626_JATCU</name>
<protein>
    <submittedName>
        <fullName evidence="1">Uncharacterized protein</fullName>
    </submittedName>
</protein>
<accession>A0A067K626</accession>
<keyword evidence="2" id="KW-1185">Reference proteome</keyword>
<organism evidence="1 2">
    <name type="scientific">Jatropha curcas</name>
    <name type="common">Barbados nut</name>
    <dbReference type="NCBI Taxonomy" id="180498"/>
    <lineage>
        <taxon>Eukaryota</taxon>
        <taxon>Viridiplantae</taxon>
        <taxon>Streptophyta</taxon>
        <taxon>Embryophyta</taxon>
        <taxon>Tracheophyta</taxon>
        <taxon>Spermatophyta</taxon>
        <taxon>Magnoliopsida</taxon>
        <taxon>eudicotyledons</taxon>
        <taxon>Gunneridae</taxon>
        <taxon>Pentapetalae</taxon>
        <taxon>rosids</taxon>
        <taxon>fabids</taxon>
        <taxon>Malpighiales</taxon>
        <taxon>Euphorbiaceae</taxon>
        <taxon>Crotonoideae</taxon>
        <taxon>Jatropheae</taxon>
        <taxon>Jatropha</taxon>
    </lineage>
</organism>
<dbReference type="AlphaFoldDB" id="A0A067K626"/>
<evidence type="ECO:0000313" key="2">
    <source>
        <dbReference type="Proteomes" id="UP000027138"/>
    </source>
</evidence>
<reference evidence="1 2" key="1">
    <citation type="journal article" date="2014" name="PLoS ONE">
        <title>Global Analysis of Gene Expression Profiles in Physic Nut (Jatropha curcas L.) Seedlings Exposed to Salt Stress.</title>
        <authorList>
            <person name="Zhang L."/>
            <person name="Zhang C."/>
            <person name="Wu P."/>
            <person name="Chen Y."/>
            <person name="Li M."/>
            <person name="Jiang H."/>
            <person name="Wu G."/>
        </authorList>
    </citation>
    <scope>NUCLEOTIDE SEQUENCE [LARGE SCALE GENOMIC DNA]</scope>
    <source>
        <strain evidence="2">cv. GZQX0401</strain>
        <tissue evidence="1">Young leaves</tissue>
    </source>
</reference>
<dbReference type="Proteomes" id="UP000027138">
    <property type="component" value="Unassembled WGS sequence"/>
</dbReference>
<dbReference type="EMBL" id="KK914605">
    <property type="protein sequence ID" value="KDP31681.1"/>
    <property type="molecule type" value="Genomic_DNA"/>
</dbReference>
<proteinExistence type="predicted"/>